<dbReference type="RefSeq" id="WP_144092615.1">
    <property type="nucleotide sequence ID" value="NZ_CABHMX010000078.1"/>
</dbReference>
<dbReference type="AlphaFoldDB" id="A0A564VH22"/>
<keyword evidence="7 8" id="KW-0472">Membrane</keyword>
<evidence type="ECO:0000256" key="3">
    <source>
        <dbReference type="ARBA" id="ARBA00022692"/>
    </source>
</evidence>
<evidence type="ECO:0000256" key="1">
    <source>
        <dbReference type="ARBA" id="ARBA00004651"/>
    </source>
</evidence>
<name>A0A564VH22_9FIRM</name>
<feature type="transmembrane region" description="Helical" evidence="8">
    <location>
        <begin position="57"/>
        <end position="76"/>
    </location>
</feature>
<feature type="transmembrane region" description="Helical" evidence="8">
    <location>
        <begin position="268"/>
        <end position="285"/>
    </location>
</feature>
<dbReference type="PANTHER" id="PTHR43394:SF1">
    <property type="entry name" value="ATP-BINDING CASSETTE SUB-FAMILY B MEMBER 10, MITOCHONDRIAL"/>
    <property type="match status" value="1"/>
</dbReference>
<feature type="domain" description="ABC transmembrane type-1" evidence="10">
    <location>
        <begin position="20"/>
        <end position="292"/>
    </location>
</feature>
<dbReference type="SUPFAM" id="SSF52540">
    <property type="entry name" value="P-loop containing nucleoside triphosphate hydrolases"/>
    <property type="match status" value="1"/>
</dbReference>
<feature type="transmembrane region" description="Helical" evidence="8">
    <location>
        <begin position="160"/>
        <end position="176"/>
    </location>
</feature>
<feature type="transmembrane region" description="Helical" evidence="8">
    <location>
        <begin position="243"/>
        <end position="262"/>
    </location>
</feature>
<evidence type="ECO:0000313" key="11">
    <source>
        <dbReference type="EMBL" id="VUX31699.1"/>
    </source>
</evidence>
<accession>A0A564VH22</accession>
<evidence type="ECO:0000256" key="6">
    <source>
        <dbReference type="ARBA" id="ARBA00022989"/>
    </source>
</evidence>
<feature type="domain" description="ABC transporter" evidence="9">
    <location>
        <begin position="330"/>
        <end position="563"/>
    </location>
</feature>
<evidence type="ECO:0000259" key="9">
    <source>
        <dbReference type="PROSITE" id="PS50893"/>
    </source>
</evidence>
<feature type="transmembrane region" description="Helical" evidence="8">
    <location>
        <begin position="137"/>
        <end position="154"/>
    </location>
</feature>
<dbReference type="Proteomes" id="UP000408482">
    <property type="component" value="Unassembled WGS sequence"/>
</dbReference>
<evidence type="ECO:0000256" key="8">
    <source>
        <dbReference type="SAM" id="Phobius"/>
    </source>
</evidence>
<protein>
    <submittedName>
        <fullName evidence="11">Lipid A export ATP-binding/permease protein MsbA</fullName>
        <ecNumber evidence="11">3.6.3.-</ecNumber>
    </submittedName>
</protein>
<dbReference type="InterPro" id="IPR003593">
    <property type="entry name" value="AAA+_ATPase"/>
</dbReference>
<dbReference type="SUPFAM" id="SSF90123">
    <property type="entry name" value="ABC transporter transmembrane region"/>
    <property type="match status" value="1"/>
</dbReference>
<keyword evidence="6 8" id="KW-1133">Transmembrane helix</keyword>
<keyword evidence="11" id="KW-0378">Hydrolase</keyword>
<dbReference type="Pfam" id="PF00664">
    <property type="entry name" value="ABC_membrane"/>
    <property type="match status" value="1"/>
</dbReference>
<dbReference type="SMART" id="SM00382">
    <property type="entry name" value="AAA"/>
    <property type="match status" value="1"/>
</dbReference>
<dbReference type="Pfam" id="PF00005">
    <property type="entry name" value="ABC_tran"/>
    <property type="match status" value="1"/>
</dbReference>
<dbReference type="PROSITE" id="PS50929">
    <property type="entry name" value="ABC_TM1F"/>
    <property type="match status" value="1"/>
</dbReference>
<proteinExistence type="predicted"/>
<evidence type="ECO:0000259" key="10">
    <source>
        <dbReference type="PROSITE" id="PS50929"/>
    </source>
</evidence>
<keyword evidence="4" id="KW-0547">Nucleotide-binding</keyword>
<gene>
    <name evidence="11" type="primary">msbA_5</name>
    <name evidence="11" type="ORF">RSSSTS7063_02311</name>
</gene>
<dbReference type="EC" id="3.6.3.-" evidence="11"/>
<keyword evidence="3 8" id="KW-0812">Transmembrane</keyword>
<organism evidence="11 12">
    <name type="scientific">Blautia luti</name>
    <dbReference type="NCBI Taxonomy" id="89014"/>
    <lineage>
        <taxon>Bacteria</taxon>
        <taxon>Bacillati</taxon>
        <taxon>Bacillota</taxon>
        <taxon>Clostridia</taxon>
        <taxon>Lachnospirales</taxon>
        <taxon>Lachnospiraceae</taxon>
        <taxon>Blautia</taxon>
    </lineage>
</organism>
<dbReference type="InterPro" id="IPR027417">
    <property type="entry name" value="P-loop_NTPase"/>
</dbReference>
<comment type="subcellular location">
    <subcellularLocation>
        <location evidence="1">Cell membrane</location>
        <topology evidence="1">Multi-pass membrane protein</topology>
    </subcellularLocation>
</comment>
<dbReference type="FunFam" id="3.40.50.300:FF:000287">
    <property type="entry name" value="Multidrug ABC transporter ATP-binding protein"/>
    <property type="match status" value="1"/>
</dbReference>
<evidence type="ECO:0000256" key="5">
    <source>
        <dbReference type="ARBA" id="ARBA00022840"/>
    </source>
</evidence>
<dbReference type="GO" id="GO:0005524">
    <property type="term" value="F:ATP binding"/>
    <property type="evidence" value="ECO:0007669"/>
    <property type="project" value="UniProtKB-KW"/>
</dbReference>
<dbReference type="Gene3D" id="1.20.1560.10">
    <property type="entry name" value="ABC transporter type 1, transmembrane domain"/>
    <property type="match status" value="1"/>
</dbReference>
<dbReference type="InterPro" id="IPR036640">
    <property type="entry name" value="ABC1_TM_sf"/>
</dbReference>
<dbReference type="EMBL" id="CABHNW010000014">
    <property type="protein sequence ID" value="VUX31699.1"/>
    <property type="molecule type" value="Genomic_DNA"/>
</dbReference>
<dbReference type="PROSITE" id="PS00211">
    <property type="entry name" value="ABC_TRANSPORTER_1"/>
    <property type="match status" value="1"/>
</dbReference>
<dbReference type="InterPro" id="IPR017871">
    <property type="entry name" value="ABC_transporter-like_CS"/>
</dbReference>
<dbReference type="GO" id="GO:0016887">
    <property type="term" value="F:ATP hydrolysis activity"/>
    <property type="evidence" value="ECO:0007669"/>
    <property type="project" value="InterPro"/>
</dbReference>
<dbReference type="PANTHER" id="PTHR43394">
    <property type="entry name" value="ATP-DEPENDENT PERMEASE MDL1, MITOCHONDRIAL"/>
    <property type="match status" value="1"/>
</dbReference>
<evidence type="ECO:0000313" key="12">
    <source>
        <dbReference type="Proteomes" id="UP000408482"/>
    </source>
</evidence>
<reference evidence="11 12" key="1">
    <citation type="submission" date="2019-07" db="EMBL/GenBank/DDBJ databases">
        <authorList>
            <person name="Hibberd C M."/>
            <person name="Gehrig L. J."/>
            <person name="Chang H.-W."/>
            <person name="Venkatesh S."/>
        </authorList>
    </citation>
    <scope>NUCLEOTIDE SEQUENCE [LARGE SCALE GENOMIC DNA]</scope>
    <source>
        <strain evidence="11">Blautia_luti_SSTS_Bg7063</strain>
    </source>
</reference>
<dbReference type="InterPro" id="IPR003439">
    <property type="entry name" value="ABC_transporter-like_ATP-bd"/>
</dbReference>
<dbReference type="Gene3D" id="3.40.50.300">
    <property type="entry name" value="P-loop containing nucleotide triphosphate hydrolases"/>
    <property type="match status" value="1"/>
</dbReference>
<keyword evidence="5 11" id="KW-0067">ATP-binding</keyword>
<keyword evidence="12" id="KW-1185">Reference proteome</keyword>
<feature type="transmembrane region" description="Helical" evidence="8">
    <location>
        <begin position="20"/>
        <end position="45"/>
    </location>
</feature>
<dbReference type="InterPro" id="IPR039421">
    <property type="entry name" value="Type_1_exporter"/>
</dbReference>
<dbReference type="GO" id="GO:0005886">
    <property type="term" value="C:plasma membrane"/>
    <property type="evidence" value="ECO:0007669"/>
    <property type="project" value="UniProtKB-SubCell"/>
</dbReference>
<dbReference type="GO" id="GO:0015421">
    <property type="term" value="F:ABC-type oligopeptide transporter activity"/>
    <property type="evidence" value="ECO:0007669"/>
    <property type="project" value="TreeGrafter"/>
</dbReference>
<dbReference type="InterPro" id="IPR011527">
    <property type="entry name" value="ABC1_TM_dom"/>
</dbReference>
<evidence type="ECO:0000256" key="2">
    <source>
        <dbReference type="ARBA" id="ARBA00022448"/>
    </source>
</evidence>
<sequence>MLKTIKRILDLCGSYKSRLIAGIVCSLIYSVCTACSIFAILNILLNIRELTNDHIRNSIWILLVSIVGKCIMKYLISIYMSANGYNVFCEKRMEIGDRMKRAPMGFFSEQNLGMINTALSSATTELENFSMVAVENMVGGIIQAVCVMIVLLFFNWKVALLSLIGLLLSSVTLKLIKIRTTKQAPRREASREIMVTKVLEYIRGISVIRSFGRQPDDEIHQVLEETKNANITMEKQVMSVVNLYKGILEVFSGLIIGYSAWLMLIGQLTFPIGVMFLVSSFMIYGQMETMGNGAFLLRVLDSSLNRMEKVMNIPVMDEGAKKIEPANCDIELKNVSFGYDSRPIIKKVSLKIPQGTSTAIVGYSGSGKTTLCNLITRFWDVDSGEVLFGGHNVKEYACDDLLSNISMVFQNVYLFHDTIANCIKFGKPDATREEVKIAAKKACCYDFIMKLPDGFDTIIGEGGSTLSGGERQRISIARAILKDAPVIILDEATSSVDPENEHELLKALEELTKGKTLISIAHRMTTVRKADQIIVLSDGEIVQQGTHKELIAQEGVYKNFLTIRTQSVGWQI</sequence>
<keyword evidence="2" id="KW-0813">Transport</keyword>
<evidence type="ECO:0000256" key="7">
    <source>
        <dbReference type="ARBA" id="ARBA00023136"/>
    </source>
</evidence>
<dbReference type="PROSITE" id="PS50893">
    <property type="entry name" value="ABC_TRANSPORTER_2"/>
    <property type="match status" value="1"/>
</dbReference>
<evidence type="ECO:0000256" key="4">
    <source>
        <dbReference type="ARBA" id="ARBA00022741"/>
    </source>
</evidence>